<evidence type="ECO:0000256" key="4">
    <source>
        <dbReference type="ARBA" id="ARBA00022475"/>
    </source>
</evidence>
<feature type="transmembrane region" description="Helical" evidence="14">
    <location>
        <begin position="451"/>
        <end position="469"/>
    </location>
</feature>
<feature type="transmembrane region" description="Helical" evidence="14">
    <location>
        <begin position="392"/>
        <end position="410"/>
    </location>
</feature>
<dbReference type="Pfam" id="PF00474">
    <property type="entry name" value="SSF"/>
    <property type="match status" value="1"/>
</dbReference>
<protein>
    <submittedName>
        <fullName evidence="15">Osmoregulated proline transporter OpuE</fullName>
    </submittedName>
</protein>
<comment type="subcellular location">
    <subcellularLocation>
        <location evidence="1">Cell membrane</location>
        <topology evidence="1">Multi-pass membrane protein</topology>
    </subcellularLocation>
</comment>
<evidence type="ECO:0000256" key="9">
    <source>
        <dbReference type="ARBA" id="ARBA00023065"/>
    </source>
</evidence>
<proteinExistence type="inferred from homology"/>
<evidence type="ECO:0000256" key="12">
    <source>
        <dbReference type="ARBA" id="ARBA00033708"/>
    </source>
</evidence>
<evidence type="ECO:0000256" key="8">
    <source>
        <dbReference type="ARBA" id="ARBA00023053"/>
    </source>
</evidence>
<dbReference type="CDD" id="cd10322">
    <property type="entry name" value="SLC5sbd"/>
    <property type="match status" value="1"/>
</dbReference>
<accession>A0ABM8QA58</accession>
<dbReference type="Proteomes" id="UP000789803">
    <property type="component" value="Unassembled WGS sequence"/>
</dbReference>
<comment type="caution">
    <text evidence="15">The sequence shown here is derived from an EMBL/GenBank/DDBJ whole genome shotgun (WGS) entry which is preliminary data.</text>
</comment>
<feature type="transmembrane region" description="Helical" evidence="14">
    <location>
        <begin position="35"/>
        <end position="53"/>
    </location>
</feature>
<organism evidence="15 16">
    <name type="scientific">Campylobacter majalis</name>
    <dbReference type="NCBI Taxonomy" id="2790656"/>
    <lineage>
        <taxon>Bacteria</taxon>
        <taxon>Pseudomonadati</taxon>
        <taxon>Campylobacterota</taxon>
        <taxon>Epsilonproteobacteria</taxon>
        <taxon>Campylobacterales</taxon>
        <taxon>Campylobacteraceae</taxon>
        <taxon>Campylobacter</taxon>
    </lineage>
</organism>
<dbReference type="PANTHER" id="PTHR48086">
    <property type="entry name" value="SODIUM/PROLINE SYMPORTER-RELATED"/>
    <property type="match status" value="1"/>
</dbReference>
<dbReference type="Gene3D" id="1.20.1730.10">
    <property type="entry name" value="Sodium/glucose cotransporter"/>
    <property type="match status" value="1"/>
</dbReference>
<evidence type="ECO:0000256" key="3">
    <source>
        <dbReference type="ARBA" id="ARBA00022448"/>
    </source>
</evidence>
<feature type="transmembrane region" description="Helical" evidence="14">
    <location>
        <begin position="175"/>
        <end position="197"/>
    </location>
</feature>
<gene>
    <name evidence="15" type="primary">opuE</name>
    <name evidence="15" type="ORF">LMG7974_01828</name>
</gene>
<evidence type="ECO:0000256" key="6">
    <source>
        <dbReference type="ARBA" id="ARBA00022847"/>
    </source>
</evidence>
<feature type="transmembrane region" description="Helical" evidence="14">
    <location>
        <begin position="73"/>
        <end position="95"/>
    </location>
</feature>
<keyword evidence="8" id="KW-0915">Sodium</keyword>
<dbReference type="InterPro" id="IPR038377">
    <property type="entry name" value="Na/Glc_symporter_sf"/>
</dbReference>
<feature type="transmembrane region" description="Helical" evidence="14">
    <location>
        <begin position="317"/>
        <end position="347"/>
    </location>
</feature>
<dbReference type="RefSeq" id="WP_229933599.1">
    <property type="nucleotide sequence ID" value="NZ_CAJHOF010000025.1"/>
</dbReference>
<keyword evidence="3" id="KW-0813">Transport</keyword>
<evidence type="ECO:0000313" key="16">
    <source>
        <dbReference type="Proteomes" id="UP000789803"/>
    </source>
</evidence>
<comment type="similarity">
    <text evidence="2 13">Belongs to the sodium:solute symporter (SSF) (TC 2.A.21) family.</text>
</comment>
<keyword evidence="10 14" id="KW-0472">Membrane</keyword>
<evidence type="ECO:0000313" key="15">
    <source>
        <dbReference type="EMBL" id="CAD7289750.1"/>
    </source>
</evidence>
<dbReference type="PROSITE" id="PS50283">
    <property type="entry name" value="NA_SOLUT_SYMP_3"/>
    <property type="match status" value="1"/>
</dbReference>
<dbReference type="PANTHER" id="PTHR48086:SF3">
    <property type="entry name" value="SODIUM_PROLINE SYMPORTER"/>
    <property type="match status" value="1"/>
</dbReference>
<keyword evidence="11" id="KW-0739">Sodium transport</keyword>
<evidence type="ECO:0000256" key="5">
    <source>
        <dbReference type="ARBA" id="ARBA00022692"/>
    </source>
</evidence>
<sequence>MNIYIVGILIGLIVYLAIGFWAGKKVKSVDDYYVSGRNATTFFITGTMFASMLSTNGFMGDAGYAYGGNLTTLFLINTLCACGYIIGPLYFGRYIRRVQANTMPSYFAKRFNSPRIGRLAGIITIFSLTAYLISVISGTATLMQTLLDLDRVLCLFVAWIFIVAFTIYSGSRGVIIVDTTMCICFLFSTLLVGYFVFENVGGVTNLVSNLAANPNTPQDLLTYHGNTGGGSVFDIMMYGITVGIIWMITVAVSPWQAGRNLMAKNEHVIFRSGVLSAILTIFFLLFVYVVAISVILVNPNMPNPEQVIIWVASNESIVPKFIGVFLLTGILSAGLSSATTFLSVVSFSLANDVFDMKFQSEKSQIRFTRYVVFAVSLFALLIASLELASMRIIAWFASTIIAASWGYVAFASIWSKNLNENGAYWAMLGGFVGYLAAKILAQVFGVPLKNFLDPFFVGIFISVVCAMIANSGAKQSKEEVEFIKILKTIPQSEKTLKDYKIDRVYAYLLMFSGVAITAVLIYFWAYPVVSGKF</sequence>
<keyword evidence="7 14" id="KW-1133">Transmembrane helix</keyword>
<evidence type="ECO:0000256" key="10">
    <source>
        <dbReference type="ARBA" id="ARBA00023136"/>
    </source>
</evidence>
<feature type="transmembrane region" description="Helical" evidence="14">
    <location>
        <begin position="149"/>
        <end position="168"/>
    </location>
</feature>
<dbReference type="EMBL" id="CAJHOF010000025">
    <property type="protein sequence ID" value="CAD7289750.1"/>
    <property type="molecule type" value="Genomic_DNA"/>
</dbReference>
<evidence type="ECO:0000256" key="11">
    <source>
        <dbReference type="ARBA" id="ARBA00023201"/>
    </source>
</evidence>
<dbReference type="InterPro" id="IPR050277">
    <property type="entry name" value="Sodium:Solute_Symporter"/>
</dbReference>
<feature type="transmembrane region" description="Helical" evidence="14">
    <location>
        <begin position="367"/>
        <end position="386"/>
    </location>
</feature>
<keyword evidence="6" id="KW-0769">Symport</keyword>
<keyword evidence="9" id="KW-0406">Ion transport</keyword>
<name>A0ABM8QA58_9BACT</name>
<feature type="transmembrane region" description="Helical" evidence="14">
    <location>
        <begin position="504"/>
        <end position="525"/>
    </location>
</feature>
<feature type="transmembrane region" description="Helical" evidence="14">
    <location>
        <begin position="116"/>
        <end position="137"/>
    </location>
</feature>
<keyword evidence="16" id="KW-1185">Reference proteome</keyword>
<keyword evidence="4" id="KW-1003">Cell membrane</keyword>
<evidence type="ECO:0000256" key="14">
    <source>
        <dbReference type="SAM" id="Phobius"/>
    </source>
</evidence>
<comment type="catalytic activity">
    <reaction evidence="12">
        <text>L-proline(in) + Na(+)(in) = L-proline(out) + Na(+)(out)</text>
        <dbReference type="Rhea" id="RHEA:28967"/>
        <dbReference type="ChEBI" id="CHEBI:29101"/>
        <dbReference type="ChEBI" id="CHEBI:60039"/>
    </reaction>
</comment>
<feature type="transmembrane region" description="Helical" evidence="14">
    <location>
        <begin position="274"/>
        <end position="297"/>
    </location>
</feature>
<feature type="transmembrane region" description="Helical" evidence="14">
    <location>
        <begin position="6"/>
        <end position="23"/>
    </location>
</feature>
<evidence type="ECO:0000256" key="13">
    <source>
        <dbReference type="RuleBase" id="RU362091"/>
    </source>
</evidence>
<feature type="transmembrane region" description="Helical" evidence="14">
    <location>
        <begin position="235"/>
        <end position="253"/>
    </location>
</feature>
<evidence type="ECO:0000256" key="7">
    <source>
        <dbReference type="ARBA" id="ARBA00022989"/>
    </source>
</evidence>
<keyword evidence="5 14" id="KW-0812">Transmembrane</keyword>
<evidence type="ECO:0000256" key="1">
    <source>
        <dbReference type="ARBA" id="ARBA00004651"/>
    </source>
</evidence>
<feature type="transmembrane region" description="Helical" evidence="14">
    <location>
        <begin position="422"/>
        <end position="445"/>
    </location>
</feature>
<dbReference type="InterPro" id="IPR001734">
    <property type="entry name" value="Na/solute_symporter"/>
</dbReference>
<reference evidence="15 16" key="1">
    <citation type="submission" date="2020-11" db="EMBL/GenBank/DDBJ databases">
        <authorList>
            <person name="Peeters C."/>
        </authorList>
    </citation>
    <scope>NUCLEOTIDE SEQUENCE [LARGE SCALE GENOMIC DNA]</scope>
    <source>
        <strain evidence="15 16">LMG 7974</strain>
    </source>
</reference>
<evidence type="ECO:0000256" key="2">
    <source>
        <dbReference type="ARBA" id="ARBA00006434"/>
    </source>
</evidence>